<dbReference type="EMBL" id="UINC01042449">
    <property type="protein sequence ID" value="SVB45101.1"/>
    <property type="molecule type" value="Genomic_DNA"/>
</dbReference>
<feature type="non-terminal residue" evidence="1">
    <location>
        <position position="29"/>
    </location>
</feature>
<evidence type="ECO:0000313" key="1">
    <source>
        <dbReference type="EMBL" id="SVB45101.1"/>
    </source>
</evidence>
<dbReference type="AlphaFoldDB" id="A0A382E534"/>
<proteinExistence type="predicted"/>
<protein>
    <submittedName>
        <fullName evidence="1">Uncharacterized protein</fullName>
    </submittedName>
</protein>
<gene>
    <name evidence="1" type="ORF">METZ01_LOCUS197955</name>
</gene>
<accession>A0A382E534</accession>
<name>A0A382E534_9ZZZZ</name>
<organism evidence="1">
    <name type="scientific">marine metagenome</name>
    <dbReference type="NCBI Taxonomy" id="408172"/>
    <lineage>
        <taxon>unclassified sequences</taxon>
        <taxon>metagenomes</taxon>
        <taxon>ecological metagenomes</taxon>
    </lineage>
</organism>
<sequence>MKFGLFYQIQVPKPWNEDSEAKRIWEALD</sequence>
<reference evidence="1" key="1">
    <citation type="submission" date="2018-05" db="EMBL/GenBank/DDBJ databases">
        <authorList>
            <person name="Lanie J.A."/>
            <person name="Ng W.-L."/>
            <person name="Kazmierczak K.M."/>
            <person name="Andrzejewski T.M."/>
            <person name="Davidsen T.M."/>
            <person name="Wayne K.J."/>
            <person name="Tettelin H."/>
            <person name="Glass J.I."/>
            <person name="Rusch D."/>
            <person name="Podicherti R."/>
            <person name="Tsui H.-C.T."/>
            <person name="Winkler M.E."/>
        </authorList>
    </citation>
    <scope>NUCLEOTIDE SEQUENCE</scope>
</reference>